<evidence type="ECO:0000313" key="3">
    <source>
        <dbReference type="Proteomes" id="UP000805614"/>
    </source>
</evidence>
<name>A0ABR7LYV1_9ACTN</name>
<reference evidence="2 3" key="1">
    <citation type="submission" date="2020-06" db="EMBL/GenBank/DDBJ databases">
        <title>Actinomadura xiongansis sp. nov., isolated from soil of Baiyangdian.</title>
        <authorList>
            <person name="Zhang X."/>
        </authorList>
    </citation>
    <scope>NUCLEOTIDE SEQUENCE [LARGE SCALE GENOMIC DNA]</scope>
    <source>
        <strain evidence="2 3">HBUM206468</strain>
    </source>
</reference>
<dbReference type="PANTHER" id="PTHR40763:SF4">
    <property type="entry name" value="DUF1707 DOMAIN-CONTAINING PROTEIN"/>
    <property type="match status" value="1"/>
</dbReference>
<dbReference type="Pfam" id="PF08044">
    <property type="entry name" value="DUF1707"/>
    <property type="match status" value="1"/>
</dbReference>
<evidence type="ECO:0000313" key="2">
    <source>
        <dbReference type="EMBL" id="MBC6469863.1"/>
    </source>
</evidence>
<dbReference type="RefSeq" id="WP_187246907.1">
    <property type="nucleotide sequence ID" value="NZ_BAAAOK010000011.1"/>
</dbReference>
<dbReference type="EMBL" id="JABVEC010000032">
    <property type="protein sequence ID" value="MBC6469863.1"/>
    <property type="molecule type" value="Genomic_DNA"/>
</dbReference>
<accession>A0ABR7LYV1</accession>
<protein>
    <submittedName>
        <fullName evidence="2">DUF1707 domain-containing protein</fullName>
    </submittedName>
</protein>
<dbReference type="InterPro" id="IPR012551">
    <property type="entry name" value="DUF1707_SHOCT-like"/>
</dbReference>
<comment type="caution">
    <text evidence="2">The sequence shown here is derived from an EMBL/GenBank/DDBJ whole genome shotgun (WGS) entry which is preliminary data.</text>
</comment>
<sequence>MDVEHRKAPAMRVSDMERDEVLVRLHTAFAEGRLSDAELDERTASVLAARTRPELDLLLADLPPAAAPGAAAGRQASPVSRPGRLQVAYKGSVRRSGRWRVPDGYTAVIYKGGSLLDLRGAELDGDVTTIRAVAYKSDVEIIVPPGVRVEVGGFGVSGEVHGDAAPGAPVVRVRGFAYKGEIDVHS</sequence>
<organism evidence="2 3">
    <name type="scientific">Actinomadura alba</name>
    <dbReference type="NCBI Taxonomy" id="406431"/>
    <lineage>
        <taxon>Bacteria</taxon>
        <taxon>Bacillati</taxon>
        <taxon>Actinomycetota</taxon>
        <taxon>Actinomycetes</taxon>
        <taxon>Streptosporangiales</taxon>
        <taxon>Thermomonosporaceae</taxon>
        <taxon>Actinomadura</taxon>
    </lineage>
</organism>
<keyword evidence="3" id="KW-1185">Reference proteome</keyword>
<dbReference type="Proteomes" id="UP000805614">
    <property type="component" value="Unassembled WGS sequence"/>
</dbReference>
<proteinExistence type="predicted"/>
<dbReference type="PANTHER" id="PTHR40763">
    <property type="entry name" value="MEMBRANE PROTEIN-RELATED"/>
    <property type="match status" value="1"/>
</dbReference>
<gene>
    <name evidence="2" type="ORF">HKK74_30855</name>
</gene>
<evidence type="ECO:0000259" key="1">
    <source>
        <dbReference type="Pfam" id="PF08044"/>
    </source>
</evidence>
<feature type="domain" description="DUF1707" evidence="1">
    <location>
        <begin position="11"/>
        <end position="63"/>
    </location>
</feature>